<proteinExistence type="predicted"/>
<protein>
    <submittedName>
        <fullName evidence="1">Uncharacterized protein</fullName>
    </submittedName>
</protein>
<sequence length="93" mass="10098">MNGGEREKPAPLLMSGWQLLEALDLIAPDRDTDLDQLDGEIALQMGDESSHSGAGLYAWDAEYPEEGSSFLAGELAAGGRERSDIRAERRPHS</sequence>
<evidence type="ECO:0000313" key="1">
    <source>
        <dbReference type="EMBL" id="VVD75001.1"/>
    </source>
</evidence>
<reference evidence="1 2" key="1">
    <citation type="submission" date="2019-08" db="EMBL/GenBank/DDBJ databases">
        <authorList>
            <person name="Peeters C."/>
        </authorList>
    </citation>
    <scope>NUCLEOTIDE SEQUENCE [LARGE SCALE GENOMIC DNA]</scope>
    <source>
        <strain evidence="1 2">LMG 31113</strain>
    </source>
</reference>
<dbReference type="Proteomes" id="UP000382577">
    <property type="component" value="Unassembled WGS sequence"/>
</dbReference>
<organism evidence="1 2">
    <name type="scientific">Pandoraea fibrosis</name>
    <dbReference type="NCBI Taxonomy" id="1891094"/>
    <lineage>
        <taxon>Bacteria</taxon>
        <taxon>Pseudomonadati</taxon>
        <taxon>Pseudomonadota</taxon>
        <taxon>Betaproteobacteria</taxon>
        <taxon>Burkholderiales</taxon>
        <taxon>Burkholderiaceae</taxon>
        <taxon>Pandoraea</taxon>
    </lineage>
</organism>
<dbReference type="EMBL" id="CABPRW010000002">
    <property type="protein sequence ID" value="VVD75001.1"/>
    <property type="molecule type" value="Genomic_DNA"/>
</dbReference>
<dbReference type="AlphaFoldDB" id="A0A5E4SII6"/>
<gene>
    <name evidence="1" type="ORF">PFI31113_00795</name>
</gene>
<evidence type="ECO:0000313" key="2">
    <source>
        <dbReference type="Proteomes" id="UP000382577"/>
    </source>
</evidence>
<accession>A0A5E4SII6</accession>
<name>A0A5E4SII6_9BURK</name>